<feature type="domain" description="YdbS-like PH" evidence="2">
    <location>
        <begin position="268"/>
        <end position="320"/>
    </location>
</feature>
<dbReference type="InterPro" id="IPR014529">
    <property type="entry name" value="UCP026631"/>
</dbReference>
<dbReference type="Proteomes" id="UP000292373">
    <property type="component" value="Unassembled WGS sequence"/>
</dbReference>
<feature type="transmembrane region" description="Helical" evidence="1">
    <location>
        <begin position="210"/>
        <end position="233"/>
    </location>
</feature>
<feature type="transmembrane region" description="Helical" evidence="1">
    <location>
        <begin position="74"/>
        <end position="94"/>
    </location>
</feature>
<feature type="domain" description="YdbS-like PH" evidence="2">
    <location>
        <begin position="94"/>
        <end position="171"/>
    </location>
</feature>
<keyword evidence="1" id="KW-1133">Transmembrane helix</keyword>
<gene>
    <name evidence="3" type="ORF">ET989_01745</name>
</gene>
<dbReference type="OrthoDB" id="3190163at2"/>
<feature type="domain" description="YdbS-like PH" evidence="2">
    <location>
        <begin position="380"/>
        <end position="435"/>
    </location>
</feature>
<dbReference type="InterPro" id="IPR005182">
    <property type="entry name" value="YdbS-like_PH"/>
</dbReference>
<keyword evidence="1" id="KW-0812">Transmembrane</keyword>
<dbReference type="Pfam" id="PF03703">
    <property type="entry name" value="bPH_2"/>
    <property type="match status" value="3"/>
</dbReference>
<dbReference type="RefSeq" id="WP_131166815.1">
    <property type="nucleotide sequence ID" value="NZ_SDMQ01000001.1"/>
</dbReference>
<accession>A0A4Q9KIP7</accession>
<reference evidence="3 4" key="1">
    <citation type="submission" date="2019-01" db="EMBL/GenBank/DDBJ databases">
        <title>Lactibacter flavus gen. nov., sp. nov., a novel bacterium of the family Propionibacteriaceae isolated from raw milk and dairy products.</title>
        <authorList>
            <person name="Huptas C."/>
            <person name="Wenning M."/>
            <person name="Breitenwieser F."/>
            <person name="Doll E."/>
            <person name="Von Neubeck M."/>
            <person name="Busse H.-J."/>
            <person name="Scherer S."/>
        </authorList>
    </citation>
    <scope>NUCLEOTIDE SEQUENCE [LARGE SCALE GENOMIC DNA]</scope>
    <source>
        <strain evidence="3 4">KCTC 33808</strain>
    </source>
</reference>
<dbReference type="PIRSF" id="PIRSF026631">
    <property type="entry name" value="UCP026631"/>
    <property type="match status" value="1"/>
</dbReference>
<proteinExistence type="predicted"/>
<feature type="transmembrane region" description="Helical" evidence="1">
    <location>
        <begin position="239"/>
        <end position="259"/>
    </location>
</feature>
<organism evidence="3 4">
    <name type="scientific">Propioniciclava sinopodophylli</name>
    <dbReference type="NCBI Taxonomy" id="1837344"/>
    <lineage>
        <taxon>Bacteria</taxon>
        <taxon>Bacillati</taxon>
        <taxon>Actinomycetota</taxon>
        <taxon>Actinomycetes</taxon>
        <taxon>Propionibacteriales</taxon>
        <taxon>Propionibacteriaceae</taxon>
        <taxon>Propioniciclava</taxon>
    </lineage>
</organism>
<evidence type="ECO:0000259" key="2">
    <source>
        <dbReference type="Pfam" id="PF03703"/>
    </source>
</evidence>
<feature type="transmembrane region" description="Helical" evidence="1">
    <location>
        <begin position="34"/>
        <end position="54"/>
    </location>
</feature>
<protein>
    <recommendedName>
        <fullName evidence="2">YdbS-like PH domain-containing protein</fullName>
    </recommendedName>
</protein>
<sequence length="520" mass="56912">MSDFLPPPGPPGAEAAPGASVPVIEERMHPLSPLVRLWIGVVALGWYVVTSFLQGDPLWEDVDKLEELLTSAPWWVYVAAAGVAVGLGFGYWSWWTNRFVIDDREFRLENTGAFQESQRIAFSRIQSVDVTQPFAARLLGLAQVQIDVGAEGGASLKYLKRARATEIRDYLMARAHGRTATTAEPGRGASAWDDSATGDHVLVRLTPGEIILSAFATLDMPLIALGFTLPWILGAVFDWSTLALGGGMVGLAFALFSYLSKRLFEQFNYTLARTPAGLRITRGLFTLRSQTIPTHRVQAVQTQQPLIWRWLGRARLDVTILGVGDEDSDELGTSLIYLPFGTPAQVQVALAALWPGLELDQLQFTRTPERARWLDPLQWEWQGYAADDRVLVGRSGWLHRRQFIVPHARLQSVTISQGPFERRLGLASVLTTTTDMFDANSVNHLGETHARALAFAEMDRARTSRVAELLDPPGLRDAVVEADPAGVVLAGAPDIWTPTTAPLPALLPAPVPTGSAPSTE</sequence>
<name>A0A4Q9KIP7_9ACTN</name>
<evidence type="ECO:0000313" key="4">
    <source>
        <dbReference type="Proteomes" id="UP000292373"/>
    </source>
</evidence>
<dbReference type="PANTHER" id="PTHR34473:SF2">
    <property type="entry name" value="UPF0699 TRANSMEMBRANE PROTEIN YDBT"/>
    <property type="match status" value="1"/>
</dbReference>
<evidence type="ECO:0000256" key="1">
    <source>
        <dbReference type="SAM" id="Phobius"/>
    </source>
</evidence>
<keyword evidence="1" id="KW-0472">Membrane</keyword>
<evidence type="ECO:0000313" key="3">
    <source>
        <dbReference type="EMBL" id="TBT88687.1"/>
    </source>
</evidence>
<dbReference type="PANTHER" id="PTHR34473">
    <property type="entry name" value="UPF0699 TRANSMEMBRANE PROTEIN YDBS"/>
    <property type="match status" value="1"/>
</dbReference>
<dbReference type="EMBL" id="SDMQ01000001">
    <property type="protein sequence ID" value="TBT88687.1"/>
    <property type="molecule type" value="Genomic_DNA"/>
</dbReference>
<dbReference type="AlphaFoldDB" id="A0A4Q9KIP7"/>
<keyword evidence="4" id="KW-1185">Reference proteome</keyword>
<comment type="caution">
    <text evidence="3">The sequence shown here is derived from an EMBL/GenBank/DDBJ whole genome shotgun (WGS) entry which is preliminary data.</text>
</comment>